<feature type="transmembrane region" description="Helical" evidence="1">
    <location>
        <begin position="98"/>
        <end position="120"/>
    </location>
</feature>
<dbReference type="WBParaSite" id="PSAMB.scaffold209size65617.g3359.t1">
    <property type="protein sequence ID" value="PSAMB.scaffold209size65617.g3359.t1"/>
    <property type="gene ID" value="PSAMB.scaffold209size65617.g3359"/>
</dbReference>
<dbReference type="Proteomes" id="UP000887566">
    <property type="component" value="Unplaced"/>
</dbReference>
<keyword evidence="1" id="KW-1133">Transmembrane helix</keyword>
<keyword evidence="1" id="KW-0812">Transmembrane</keyword>
<evidence type="ECO:0000313" key="3">
    <source>
        <dbReference type="WBParaSite" id="PSAMB.scaffold209size65617.g3359.t1"/>
    </source>
</evidence>
<evidence type="ECO:0000256" key="1">
    <source>
        <dbReference type="SAM" id="Phobius"/>
    </source>
</evidence>
<keyword evidence="2" id="KW-1185">Reference proteome</keyword>
<accession>A0A914VK92</accession>
<proteinExistence type="predicted"/>
<organism evidence="2 3">
    <name type="scientific">Plectus sambesii</name>
    <dbReference type="NCBI Taxonomy" id="2011161"/>
    <lineage>
        <taxon>Eukaryota</taxon>
        <taxon>Metazoa</taxon>
        <taxon>Ecdysozoa</taxon>
        <taxon>Nematoda</taxon>
        <taxon>Chromadorea</taxon>
        <taxon>Plectida</taxon>
        <taxon>Plectina</taxon>
        <taxon>Plectoidea</taxon>
        <taxon>Plectidae</taxon>
        <taxon>Plectus</taxon>
    </lineage>
</organism>
<name>A0A914VK92_9BILA</name>
<reference evidence="3" key="1">
    <citation type="submission" date="2022-11" db="UniProtKB">
        <authorList>
            <consortium name="WormBaseParasite"/>
        </authorList>
    </citation>
    <scope>IDENTIFICATION</scope>
</reference>
<sequence>MANDTDLSRTSFNARRPIGCTHESHITSPTIYALAVKPGDGSSLSHTRYVFAVLSVLKGRRKKIPFDRSSLLKDHKMLPAKGDTAHGGRFSMVDNVDWIILSCVVVLFVIAVVIGFIYILKVKFFPREHYEPVRRIVEAQPLPTMRYAKLGDKQ</sequence>
<keyword evidence="1" id="KW-0472">Membrane</keyword>
<dbReference type="AlphaFoldDB" id="A0A914VK92"/>
<protein>
    <submittedName>
        <fullName evidence="3">Uncharacterized protein</fullName>
    </submittedName>
</protein>
<evidence type="ECO:0000313" key="2">
    <source>
        <dbReference type="Proteomes" id="UP000887566"/>
    </source>
</evidence>